<evidence type="ECO:0000313" key="6">
    <source>
        <dbReference type="Proteomes" id="UP001320898"/>
    </source>
</evidence>
<comment type="caution">
    <text evidence="5">The sequence shown here is derived from an EMBL/GenBank/DDBJ whole genome shotgun (WGS) entry which is preliminary data.</text>
</comment>
<dbReference type="InterPro" id="IPR006311">
    <property type="entry name" value="TAT_signal"/>
</dbReference>
<dbReference type="AlphaFoldDB" id="A0AAW5R6B4"/>
<sequence>MTTTNKTRREFLLTGAAGLALTVAAPAYLRAQSAPLKIGHLTPTTGFLGPLGEYAQMGIQLAVEHINANGGAGGRQVELIMEDSVNPQTASTKAERMFERDQVDMIIGEISSASCLTISQVAARYKKCFVNTGGNSDSLRGKDCNRYMFHVETQNSMYVNAEGQFFKGEGLVDGKNWFTMTADYAFGHDLLAAAKAFLDANGGNLVGDELVPTDATDFSSYLLKIRQAEPDVVALNLAGTQITNFFKQYSEFGLDFTLGGFGFDTVSAWAAGAQNFRGTWPNVWNHLVPNDPSQAFVKAFSDAYEKPPENQAWGDYNAGLIMAQAVAAAGDASGDALVDYLESSEAQFDLMKNRKGYFRPEDHQLIQEIYAITALPADQVKNEWDIFTTSEPLPGAGEPLETLAQSVTGGTCSL</sequence>
<accession>A0AAW5R6B4</accession>
<evidence type="ECO:0000313" key="5">
    <source>
        <dbReference type="EMBL" id="MCT8974218.1"/>
    </source>
</evidence>
<comment type="similarity">
    <text evidence="1">Belongs to the leucine-binding protein family.</text>
</comment>
<dbReference type="GO" id="GO:0006865">
    <property type="term" value="P:amino acid transport"/>
    <property type="evidence" value="ECO:0007669"/>
    <property type="project" value="UniProtKB-KW"/>
</dbReference>
<keyword evidence="3" id="KW-0029">Amino-acid transport</keyword>
<dbReference type="InterPro" id="IPR028081">
    <property type="entry name" value="Leu-bd"/>
</dbReference>
<gene>
    <name evidence="5" type="ORF">MUB46_20320</name>
</gene>
<keyword evidence="6" id="KW-1185">Reference proteome</keyword>
<keyword evidence="3" id="KW-0813">Transport</keyword>
<feature type="domain" description="Leucine-binding protein" evidence="4">
    <location>
        <begin position="35"/>
        <end position="372"/>
    </location>
</feature>
<dbReference type="Proteomes" id="UP001320898">
    <property type="component" value="Unassembled WGS sequence"/>
</dbReference>
<dbReference type="PANTHER" id="PTHR30483:SF6">
    <property type="entry name" value="PERIPLASMIC BINDING PROTEIN OF ABC TRANSPORTER FOR NATURAL AMINO ACIDS"/>
    <property type="match status" value="1"/>
</dbReference>
<dbReference type="Gene3D" id="3.40.50.2300">
    <property type="match status" value="2"/>
</dbReference>
<dbReference type="InterPro" id="IPR051010">
    <property type="entry name" value="BCAA_transport"/>
</dbReference>
<dbReference type="Pfam" id="PF13458">
    <property type="entry name" value="Peripla_BP_6"/>
    <property type="match status" value="1"/>
</dbReference>
<keyword evidence="2" id="KW-0732">Signal</keyword>
<reference evidence="5 6" key="1">
    <citation type="submission" date="2022-04" db="EMBL/GenBank/DDBJ databases">
        <authorList>
            <person name="Ye Y.-Q."/>
            <person name="Du Z.-J."/>
        </authorList>
    </citation>
    <scope>NUCLEOTIDE SEQUENCE [LARGE SCALE GENOMIC DNA]</scope>
    <source>
        <strain evidence="5 6">A6E488</strain>
    </source>
</reference>
<dbReference type="InterPro" id="IPR028082">
    <property type="entry name" value="Peripla_BP_I"/>
</dbReference>
<dbReference type="SUPFAM" id="SSF53822">
    <property type="entry name" value="Periplasmic binding protein-like I"/>
    <property type="match status" value="1"/>
</dbReference>
<dbReference type="PROSITE" id="PS51318">
    <property type="entry name" value="TAT"/>
    <property type="match status" value="1"/>
</dbReference>
<dbReference type="RefSeq" id="WP_261617805.1">
    <property type="nucleotide sequence ID" value="NZ_JALIDZ010000011.1"/>
</dbReference>
<organism evidence="5 6">
    <name type="scientific">Microbaculum marinisediminis</name>
    <dbReference type="NCBI Taxonomy" id="2931392"/>
    <lineage>
        <taxon>Bacteria</taxon>
        <taxon>Pseudomonadati</taxon>
        <taxon>Pseudomonadota</taxon>
        <taxon>Alphaproteobacteria</taxon>
        <taxon>Hyphomicrobiales</taxon>
        <taxon>Tepidamorphaceae</taxon>
        <taxon>Microbaculum</taxon>
    </lineage>
</organism>
<protein>
    <submittedName>
        <fullName evidence="5">ABC transporter substrate-binding protein</fullName>
    </submittedName>
</protein>
<evidence type="ECO:0000256" key="1">
    <source>
        <dbReference type="ARBA" id="ARBA00010062"/>
    </source>
</evidence>
<dbReference type="PANTHER" id="PTHR30483">
    <property type="entry name" value="LEUCINE-SPECIFIC-BINDING PROTEIN"/>
    <property type="match status" value="1"/>
</dbReference>
<evidence type="ECO:0000256" key="3">
    <source>
        <dbReference type="ARBA" id="ARBA00022970"/>
    </source>
</evidence>
<evidence type="ECO:0000259" key="4">
    <source>
        <dbReference type="Pfam" id="PF13458"/>
    </source>
</evidence>
<proteinExistence type="inferred from homology"/>
<evidence type="ECO:0000256" key="2">
    <source>
        <dbReference type="ARBA" id="ARBA00022729"/>
    </source>
</evidence>
<dbReference type="EMBL" id="JALIDZ010000011">
    <property type="protein sequence ID" value="MCT8974218.1"/>
    <property type="molecule type" value="Genomic_DNA"/>
</dbReference>
<name>A0AAW5R6B4_9HYPH</name>